<evidence type="ECO:0000313" key="2">
    <source>
        <dbReference type="EMBL" id="MFC5064597.1"/>
    </source>
</evidence>
<dbReference type="EMBL" id="JBHSIV010000024">
    <property type="protein sequence ID" value="MFC5064597.1"/>
    <property type="molecule type" value="Genomic_DNA"/>
</dbReference>
<feature type="transmembrane region" description="Helical" evidence="1">
    <location>
        <begin position="34"/>
        <end position="52"/>
    </location>
</feature>
<comment type="caution">
    <text evidence="2">The sequence shown here is derived from an EMBL/GenBank/DDBJ whole genome shotgun (WGS) entry which is preliminary data.</text>
</comment>
<dbReference type="Proteomes" id="UP001595947">
    <property type="component" value="Unassembled WGS sequence"/>
</dbReference>
<keyword evidence="1" id="KW-1133">Transmembrane helix</keyword>
<gene>
    <name evidence="2" type="ORF">ACFPBZ_20410</name>
</gene>
<protein>
    <submittedName>
        <fullName evidence="2">Uncharacterized protein</fullName>
    </submittedName>
</protein>
<feature type="transmembrane region" description="Helical" evidence="1">
    <location>
        <begin position="122"/>
        <end position="145"/>
    </location>
</feature>
<evidence type="ECO:0000256" key="1">
    <source>
        <dbReference type="SAM" id="Phobius"/>
    </source>
</evidence>
<reference evidence="3" key="1">
    <citation type="journal article" date="2019" name="Int. J. Syst. Evol. Microbiol.">
        <title>The Global Catalogue of Microorganisms (GCM) 10K type strain sequencing project: providing services to taxonomists for standard genome sequencing and annotation.</title>
        <authorList>
            <consortium name="The Broad Institute Genomics Platform"/>
            <consortium name="The Broad Institute Genome Sequencing Center for Infectious Disease"/>
            <person name="Wu L."/>
            <person name="Ma J."/>
        </authorList>
    </citation>
    <scope>NUCLEOTIDE SEQUENCE [LARGE SCALE GENOMIC DNA]</scope>
    <source>
        <strain evidence="3">CGMCC 4.7093</strain>
    </source>
</reference>
<sequence>MAARTLDVGDLIGAVAGTLFVVLNAGLLGAAGHLLVSVLAVAAAVTIVVAWARGRRGTGSAGGFPMTRSYRVIVTIEVLALVVGVAVLGRTAPQLTVPWVVLVVGAHFLAFVRWWPVAGRVFAGLGTAMVVLAVAGGVVGIVGGLDAQPVAAFVAGFGSGLVMLVPTTIGAVRSLRA</sequence>
<keyword evidence="3" id="KW-1185">Reference proteome</keyword>
<feature type="transmembrane region" description="Helical" evidence="1">
    <location>
        <begin position="12"/>
        <end position="28"/>
    </location>
</feature>
<accession>A0ABV9YRX0</accession>
<feature type="transmembrane region" description="Helical" evidence="1">
    <location>
        <begin position="151"/>
        <end position="172"/>
    </location>
</feature>
<feature type="transmembrane region" description="Helical" evidence="1">
    <location>
        <begin position="95"/>
        <end position="115"/>
    </location>
</feature>
<name>A0ABV9YRX0_9PSEU</name>
<keyword evidence="1" id="KW-0472">Membrane</keyword>
<organism evidence="2 3">
    <name type="scientific">Actinomycetospora atypica</name>
    <dbReference type="NCBI Taxonomy" id="1290095"/>
    <lineage>
        <taxon>Bacteria</taxon>
        <taxon>Bacillati</taxon>
        <taxon>Actinomycetota</taxon>
        <taxon>Actinomycetes</taxon>
        <taxon>Pseudonocardiales</taxon>
        <taxon>Pseudonocardiaceae</taxon>
        <taxon>Actinomycetospora</taxon>
    </lineage>
</organism>
<feature type="transmembrane region" description="Helical" evidence="1">
    <location>
        <begin position="72"/>
        <end position="89"/>
    </location>
</feature>
<evidence type="ECO:0000313" key="3">
    <source>
        <dbReference type="Proteomes" id="UP001595947"/>
    </source>
</evidence>
<dbReference type="RefSeq" id="WP_378037939.1">
    <property type="nucleotide sequence ID" value="NZ_JBHSIV010000024.1"/>
</dbReference>
<keyword evidence="1" id="KW-0812">Transmembrane</keyword>
<proteinExistence type="predicted"/>